<evidence type="ECO:0000256" key="1">
    <source>
        <dbReference type="SAM" id="MobiDB-lite"/>
    </source>
</evidence>
<sequence length="315" mass="35103">MLDFTGSKHILDIGSGKGYIDSCIHRILHAQVLGVEGNCKLMRSAEKHHWKLYGRCRGITFLNWYLSDNTETLCRAEQLVSYLTELDTTCSCQANPRQGTSSTKDATKTVSSSNIDEIESKSSPDSFTDNENSVGNGSVCSENRCVLLGLHACADLSPIIIKVFRDCVQASSLVLLSCCYHKMSLDPKAADELDSDKQESLSKDSDDTKRHAVEGVPPQNEETIPGKSDFMNFPMSQSLQEIFKQNNFHMSVFGLRLGAQKSGQNWCTETLEDHEYHSRNVAYRGILEAACVEGTVCFTKLRMFFFSSYSKSLLI</sequence>
<feature type="compositionally biased region" description="Basic and acidic residues" evidence="1">
    <location>
        <begin position="190"/>
        <end position="213"/>
    </location>
</feature>
<dbReference type="PANTHER" id="PTHR12496">
    <property type="entry name" value="CGI-41 METHYLTRANSFERASE"/>
    <property type="match status" value="1"/>
</dbReference>
<dbReference type="EMBL" id="VSRR010021774">
    <property type="protein sequence ID" value="MPC64206.1"/>
    <property type="molecule type" value="Genomic_DNA"/>
</dbReference>
<comment type="caution">
    <text evidence="3">The sequence shown here is derived from an EMBL/GenBank/DDBJ whole genome shotgun (WGS) entry which is preliminary data.</text>
</comment>
<dbReference type="OrthoDB" id="10258156at2759"/>
<reference evidence="3 4" key="1">
    <citation type="submission" date="2019-05" db="EMBL/GenBank/DDBJ databases">
        <title>Another draft genome of Portunus trituberculatus and its Hox gene families provides insights of decapod evolution.</title>
        <authorList>
            <person name="Jeong J.-H."/>
            <person name="Song I."/>
            <person name="Kim S."/>
            <person name="Choi T."/>
            <person name="Kim D."/>
            <person name="Ryu S."/>
            <person name="Kim W."/>
        </authorList>
    </citation>
    <scope>NUCLEOTIDE SEQUENCE [LARGE SCALE GENOMIC DNA]</scope>
    <source>
        <tissue evidence="3">Muscle</tissue>
    </source>
</reference>
<evidence type="ECO:0000313" key="4">
    <source>
        <dbReference type="Proteomes" id="UP000324222"/>
    </source>
</evidence>
<organism evidence="3 4">
    <name type="scientific">Portunus trituberculatus</name>
    <name type="common">Swimming crab</name>
    <name type="synonym">Neptunus trituberculatus</name>
    <dbReference type="NCBI Taxonomy" id="210409"/>
    <lineage>
        <taxon>Eukaryota</taxon>
        <taxon>Metazoa</taxon>
        <taxon>Ecdysozoa</taxon>
        <taxon>Arthropoda</taxon>
        <taxon>Crustacea</taxon>
        <taxon>Multicrustacea</taxon>
        <taxon>Malacostraca</taxon>
        <taxon>Eumalacostraca</taxon>
        <taxon>Eucarida</taxon>
        <taxon>Decapoda</taxon>
        <taxon>Pleocyemata</taxon>
        <taxon>Brachyura</taxon>
        <taxon>Eubrachyura</taxon>
        <taxon>Portunoidea</taxon>
        <taxon>Portunidae</taxon>
        <taxon>Portuninae</taxon>
        <taxon>Portunus</taxon>
    </lineage>
</organism>
<dbReference type="InterPro" id="IPR052220">
    <property type="entry name" value="METTL25"/>
</dbReference>
<accession>A0A5B7H2V1</accession>
<keyword evidence="4" id="KW-1185">Reference proteome</keyword>
<protein>
    <recommendedName>
        <fullName evidence="2">Methyltransferase domain-containing protein</fullName>
    </recommendedName>
</protein>
<evidence type="ECO:0000313" key="3">
    <source>
        <dbReference type="EMBL" id="MPC64206.1"/>
    </source>
</evidence>
<dbReference type="Pfam" id="PF13679">
    <property type="entry name" value="Methyltransf_32"/>
    <property type="match status" value="1"/>
</dbReference>
<name>A0A5B7H2V1_PORTR</name>
<dbReference type="InterPro" id="IPR025714">
    <property type="entry name" value="Methyltranfer_dom"/>
</dbReference>
<dbReference type="AlphaFoldDB" id="A0A5B7H2V1"/>
<gene>
    <name evidence="3" type="ORF">E2C01_058317</name>
</gene>
<dbReference type="Proteomes" id="UP000324222">
    <property type="component" value="Unassembled WGS sequence"/>
</dbReference>
<feature type="region of interest" description="Disordered" evidence="1">
    <location>
        <begin position="95"/>
        <end position="133"/>
    </location>
</feature>
<feature type="domain" description="Methyltransferase" evidence="2">
    <location>
        <begin position="6"/>
        <end position="184"/>
    </location>
</feature>
<feature type="region of interest" description="Disordered" evidence="1">
    <location>
        <begin position="190"/>
        <end position="226"/>
    </location>
</feature>
<dbReference type="PANTHER" id="PTHR12496:SF0">
    <property type="entry name" value="METHYLTRANSFERASE DOMAIN-CONTAINING PROTEIN"/>
    <property type="match status" value="1"/>
</dbReference>
<dbReference type="InterPro" id="IPR029063">
    <property type="entry name" value="SAM-dependent_MTases_sf"/>
</dbReference>
<proteinExistence type="predicted"/>
<evidence type="ECO:0000259" key="2">
    <source>
        <dbReference type="Pfam" id="PF13679"/>
    </source>
</evidence>
<dbReference type="SUPFAM" id="SSF53335">
    <property type="entry name" value="S-adenosyl-L-methionine-dependent methyltransferases"/>
    <property type="match status" value="1"/>
</dbReference>